<keyword evidence="3" id="KW-1185">Reference proteome</keyword>
<proteinExistence type="predicted"/>
<name>A0A9Q1E6L7_SYNKA</name>
<sequence>MPGRGRLVVLHQDRLAPYRPLATPDAAEPEVSSDTVLPSEPEPSDTPPSATRRPKRHRRPPGHLRDFDSRAVGAGTRPTPSPRLPILK</sequence>
<reference evidence="2" key="1">
    <citation type="journal article" date="2023" name="Science">
        <title>Genome structures resolve the early diversification of teleost fishes.</title>
        <authorList>
            <person name="Parey E."/>
            <person name="Louis A."/>
            <person name="Montfort J."/>
            <person name="Bouchez O."/>
            <person name="Roques C."/>
            <person name="Iampietro C."/>
            <person name="Lluch J."/>
            <person name="Castinel A."/>
            <person name="Donnadieu C."/>
            <person name="Desvignes T."/>
            <person name="Floi Bucao C."/>
            <person name="Jouanno E."/>
            <person name="Wen M."/>
            <person name="Mejri S."/>
            <person name="Dirks R."/>
            <person name="Jansen H."/>
            <person name="Henkel C."/>
            <person name="Chen W.J."/>
            <person name="Zahm M."/>
            <person name="Cabau C."/>
            <person name="Klopp C."/>
            <person name="Thompson A.W."/>
            <person name="Robinson-Rechavi M."/>
            <person name="Braasch I."/>
            <person name="Lecointre G."/>
            <person name="Bobe J."/>
            <person name="Postlethwait J.H."/>
            <person name="Berthelot C."/>
            <person name="Roest Crollius H."/>
            <person name="Guiguen Y."/>
        </authorList>
    </citation>
    <scope>NUCLEOTIDE SEQUENCE</scope>
    <source>
        <strain evidence="2">WJC10195</strain>
    </source>
</reference>
<dbReference type="Proteomes" id="UP001152622">
    <property type="component" value="Chromosome 24"/>
</dbReference>
<gene>
    <name evidence="2" type="ORF">SKAU_G00420380</name>
</gene>
<evidence type="ECO:0000256" key="1">
    <source>
        <dbReference type="SAM" id="MobiDB-lite"/>
    </source>
</evidence>
<evidence type="ECO:0000313" key="2">
    <source>
        <dbReference type="EMBL" id="KAJ8333142.1"/>
    </source>
</evidence>
<feature type="compositionally biased region" description="Basic residues" evidence="1">
    <location>
        <begin position="52"/>
        <end position="62"/>
    </location>
</feature>
<organism evidence="2 3">
    <name type="scientific">Synaphobranchus kaupii</name>
    <name type="common">Kaup's arrowtooth eel</name>
    <dbReference type="NCBI Taxonomy" id="118154"/>
    <lineage>
        <taxon>Eukaryota</taxon>
        <taxon>Metazoa</taxon>
        <taxon>Chordata</taxon>
        <taxon>Craniata</taxon>
        <taxon>Vertebrata</taxon>
        <taxon>Euteleostomi</taxon>
        <taxon>Actinopterygii</taxon>
        <taxon>Neopterygii</taxon>
        <taxon>Teleostei</taxon>
        <taxon>Anguilliformes</taxon>
        <taxon>Synaphobranchidae</taxon>
        <taxon>Synaphobranchus</taxon>
    </lineage>
</organism>
<dbReference type="AlphaFoldDB" id="A0A9Q1E6L7"/>
<feature type="compositionally biased region" description="Pro residues" evidence="1">
    <location>
        <begin position="79"/>
        <end position="88"/>
    </location>
</feature>
<accession>A0A9Q1E6L7</accession>
<protein>
    <submittedName>
        <fullName evidence="2">Uncharacterized protein</fullName>
    </submittedName>
</protein>
<dbReference type="EMBL" id="JAINUF010000024">
    <property type="protein sequence ID" value="KAJ8333142.1"/>
    <property type="molecule type" value="Genomic_DNA"/>
</dbReference>
<comment type="caution">
    <text evidence="2">The sequence shown here is derived from an EMBL/GenBank/DDBJ whole genome shotgun (WGS) entry which is preliminary data.</text>
</comment>
<feature type="region of interest" description="Disordered" evidence="1">
    <location>
        <begin position="14"/>
        <end position="88"/>
    </location>
</feature>
<evidence type="ECO:0000313" key="3">
    <source>
        <dbReference type="Proteomes" id="UP001152622"/>
    </source>
</evidence>